<gene>
    <name evidence="4" type="ORF">EI427_00480</name>
</gene>
<dbReference type="Proteomes" id="UP000267268">
    <property type="component" value="Chromosome 1"/>
</dbReference>
<evidence type="ECO:0000259" key="3">
    <source>
        <dbReference type="Pfam" id="PF12970"/>
    </source>
</evidence>
<dbReference type="RefSeq" id="WP_126610679.1">
    <property type="nucleotide sequence ID" value="NZ_CP034562.1"/>
</dbReference>
<feature type="signal peptide" evidence="1">
    <location>
        <begin position="1"/>
        <end position="22"/>
    </location>
</feature>
<feature type="domain" description="DUF3858" evidence="3">
    <location>
        <begin position="564"/>
        <end position="642"/>
    </location>
</feature>
<dbReference type="KEGG" id="fll:EI427_00480"/>
<feature type="domain" description="DUF3857" evidence="2">
    <location>
        <begin position="76"/>
        <end position="243"/>
    </location>
</feature>
<dbReference type="OrthoDB" id="98874at2"/>
<dbReference type="Pfam" id="PF12969">
    <property type="entry name" value="DUF3857"/>
    <property type="match status" value="1"/>
</dbReference>
<feature type="chain" id="PRO_5019432088" evidence="1">
    <location>
        <begin position="23"/>
        <end position="662"/>
    </location>
</feature>
<organism evidence="4 5">
    <name type="scientific">Flammeovirga pectinis</name>
    <dbReference type="NCBI Taxonomy" id="2494373"/>
    <lineage>
        <taxon>Bacteria</taxon>
        <taxon>Pseudomonadati</taxon>
        <taxon>Bacteroidota</taxon>
        <taxon>Cytophagia</taxon>
        <taxon>Cytophagales</taxon>
        <taxon>Flammeovirgaceae</taxon>
        <taxon>Flammeovirga</taxon>
    </lineage>
</organism>
<dbReference type="Gene3D" id="2.60.40.3140">
    <property type="match status" value="1"/>
</dbReference>
<reference evidence="4 5" key="1">
    <citation type="submission" date="2018-12" db="EMBL/GenBank/DDBJ databases">
        <title>Flammeovirga pectinis sp. nov., isolated from the gut of the Korean scallop, Patinopecten yessoensis.</title>
        <authorList>
            <person name="Bae J.-W."/>
            <person name="Jeong Y.-S."/>
            <person name="Kang W."/>
        </authorList>
    </citation>
    <scope>NUCLEOTIDE SEQUENCE [LARGE SCALE GENOMIC DNA]</scope>
    <source>
        <strain evidence="4 5">L12M1</strain>
    </source>
</reference>
<dbReference type="EMBL" id="CP034562">
    <property type="protein sequence ID" value="AZQ60736.1"/>
    <property type="molecule type" value="Genomic_DNA"/>
</dbReference>
<evidence type="ECO:0000256" key="1">
    <source>
        <dbReference type="SAM" id="SignalP"/>
    </source>
</evidence>
<dbReference type="InterPro" id="IPR024544">
    <property type="entry name" value="DUF3858"/>
</dbReference>
<evidence type="ECO:0000313" key="5">
    <source>
        <dbReference type="Proteomes" id="UP000267268"/>
    </source>
</evidence>
<dbReference type="Pfam" id="PF12970">
    <property type="entry name" value="DUF3858"/>
    <property type="match status" value="1"/>
</dbReference>
<dbReference type="InterPro" id="IPR024618">
    <property type="entry name" value="DUF3857"/>
</dbReference>
<evidence type="ECO:0000313" key="4">
    <source>
        <dbReference type="EMBL" id="AZQ60736.1"/>
    </source>
</evidence>
<dbReference type="Gene3D" id="2.60.120.1130">
    <property type="match status" value="1"/>
</dbReference>
<keyword evidence="5" id="KW-1185">Reference proteome</keyword>
<name>A0A3S9NY08_9BACT</name>
<evidence type="ECO:0000259" key="2">
    <source>
        <dbReference type="Pfam" id="PF12969"/>
    </source>
</evidence>
<dbReference type="AlphaFoldDB" id="A0A3S9NY08"/>
<sequence>MNTKSRLLLMLLFFVISGHSYAQTLPKKLNFGKIATENLKMTTYDADTSANALIIGEFGDMSFDIGGNGLVYKLKKHVRIKILKKEGLDQANIVLSTYESSGDGESISSIKGAVYNLVNGKVVKEKFKPSMVHVEKVTEERTNKKIHLPNVKVGSIIEYSYLLTSSYVYSPDSWIAQKDIPVLVSSFVMRTLDYFDYKVINSRYYQMPELKSEVSSQQIRIDSEQQTMTVNVRRWRAENIPAFKSEPLITSPYDYLAKLKIELKSSNYGMKPHTTSWPAVLDDIRRSVYNGNSSIGVGFMKDELEAIMAKTEDKKERAILVYTLIQSRMTWDGSYGRYKSSSLRKSYIDKKGNVVDVNLLLIGALNKVGVTTTPLYGSTRKYGKIVRGSAEKSQLIYVMAVSSIDGDKVILDATSKSTPFGVLPERALNYQGVLMSNNDHINGQFMAINPTAKDDISIRMKMKINPDLGIEGNKQVTYKGYAAIDWRDEVNSDEEDEYLTSLEEDVIGLSISDYEKEGASNKYEKAIEKYNFEVENVIEKVGDKFIFNPMFLISLSENPFTQEKRLYPVELPYSIDRKYTFQVELPEGFDVVDLPKPQQMVLPNKGGKFRYQIVKNNNMLTFLIDFELNKLVFNTNEYTLLKTFFEKAYSIQKMPLELTQIQ</sequence>
<keyword evidence="1" id="KW-0732">Signal</keyword>
<accession>A0A3S9NY08</accession>
<proteinExistence type="predicted"/>
<protein>
    <submittedName>
        <fullName evidence="4">DUF3857 domain-containing protein</fullName>
    </submittedName>
</protein>